<sequence length="183" mass="19609">MAAMRWRCCDAPRDGDSLRSAAMAAGAPFSRFISRFSQPDRRLSAVTGAWTAAGDAGPWQAGRHLRSARPHLRAALVSSAPLRARGDPTRSILEKWRSARRATDNISPGRGPSGPPQIYPPPRAWRSAQATGRGRAIDGKRHDGPSSPAQARVTLLSPRSDKRQTSEGSAGPGNMKHAIAETD</sequence>
<feature type="compositionally biased region" description="Basic and acidic residues" evidence="1">
    <location>
        <begin position="88"/>
        <end position="103"/>
    </location>
</feature>
<evidence type="ECO:0000256" key="1">
    <source>
        <dbReference type="SAM" id="MobiDB-lite"/>
    </source>
</evidence>
<protein>
    <submittedName>
        <fullName evidence="2">Uncharacterized protein</fullName>
    </submittedName>
</protein>
<organism evidence="2 3">
    <name type="scientific">Caulochytrium protostelioides</name>
    <dbReference type="NCBI Taxonomy" id="1555241"/>
    <lineage>
        <taxon>Eukaryota</taxon>
        <taxon>Fungi</taxon>
        <taxon>Fungi incertae sedis</taxon>
        <taxon>Chytridiomycota</taxon>
        <taxon>Chytridiomycota incertae sedis</taxon>
        <taxon>Chytridiomycetes</taxon>
        <taxon>Caulochytriales</taxon>
        <taxon>Caulochytriaceae</taxon>
        <taxon>Caulochytrium</taxon>
    </lineage>
</organism>
<proteinExistence type="predicted"/>
<dbReference type="EMBL" id="ML014224">
    <property type="protein sequence ID" value="RKP00296.1"/>
    <property type="molecule type" value="Genomic_DNA"/>
</dbReference>
<evidence type="ECO:0000313" key="3">
    <source>
        <dbReference type="Proteomes" id="UP000274922"/>
    </source>
</evidence>
<feature type="region of interest" description="Disordered" evidence="1">
    <location>
        <begin position="88"/>
        <end position="183"/>
    </location>
</feature>
<reference evidence="3" key="1">
    <citation type="journal article" date="2018" name="Nat. Microbiol.">
        <title>Leveraging single-cell genomics to expand the fungal tree of life.</title>
        <authorList>
            <person name="Ahrendt S.R."/>
            <person name="Quandt C.A."/>
            <person name="Ciobanu D."/>
            <person name="Clum A."/>
            <person name="Salamov A."/>
            <person name="Andreopoulos B."/>
            <person name="Cheng J.F."/>
            <person name="Woyke T."/>
            <person name="Pelin A."/>
            <person name="Henrissat B."/>
            <person name="Reynolds N.K."/>
            <person name="Benny G.L."/>
            <person name="Smith M.E."/>
            <person name="James T.Y."/>
            <person name="Grigoriev I.V."/>
        </authorList>
    </citation>
    <scope>NUCLEOTIDE SEQUENCE [LARGE SCALE GENOMIC DNA]</scope>
    <source>
        <strain evidence="3">ATCC 52028</strain>
    </source>
</reference>
<accession>A0A4P9X5A1</accession>
<feature type="compositionally biased region" description="Pro residues" evidence="1">
    <location>
        <begin position="113"/>
        <end position="123"/>
    </location>
</feature>
<dbReference type="AlphaFoldDB" id="A0A4P9X5A1"/>
<keyword evidence="3" id="KW-1185">Reference proteome</keyword>
<gene>
    <name evidence="2" type="ORF">CXG81DRAFT_19727</name>
</gene>
<evidence type="ECO:0000313" key="2">
    <source>
        <dbReference type="EMBL" id="RKP00296.1"/>
    </source>
</evidence>
<feature type="compositionally biased region" description="Basic and acidic residues" evidence="1">
    <location>
        <begin position="135"/>
        <end position="144"/>
    </location>
</feature>
<name>A0A4P9X5A1_9FUNG</name>
<dbReference type="Proteomes" id="UP000274922">
    <property type="component" value="Unassembled WGS sequence"/>
</dbReference>